<dbReference type="InterPro" id="IPR000531">
    <property type="entry name" value="Beta-barrel_TonB"/>
</dbReference>
<feature type="domain" description="TonB-dependent receptor plug" evidence="14">
    <location>
        <begin position="47"/>
        <end position="153"/>
    </location>
</feature>
<keyword evidence="4" id="KW-0410">Iron transport</keyword>
<comment type="similarity">
    <text evidence="11 12">Belongs to the TonB-dependent receptor family.</text>
</comment>
<evidence type="ECO:0000256" key="8">
    <source>
        <dbReference type="ARBA" id="ARBA00023077"/>
    </source>
</evidence>
<sequence>MLRDQKGVTYTAAGIVGLGLSTLAGAQDLPGALEETVVTATKREASAQDIAVSITAIDGESLARYNQDTIESITAQTPSMAYSEAAGEAQIYLRGVGTNIFGIAADPSVGVHMDGVYQGRTQLALNQFLDIERVEVLRGPQGTLYGRNTTAGAINILSRRPGDSWEGYVRGGIGSWDRRELSAAAGGPISDQFSVRIAARHMQDDGYTENINPVAGVDVDDNDIQQVRGSVLFKPNDRVRLTLIADGTQSEDGNTSVRPRDNLGAAEVLGAAPPPSFGNIRNDLQSFNEWETSGLTAELEWELNDAWTISGVSGYRDFNGEFLFNTDGTEIDITRTQYAYDTDQQSHELRLAFDDGGRFRALVGAFYLKEDKEQALGLVRAGGRPLFASSPGSRGSFVIPSTNETEASALFSEVTYGITERLDLSLGLRYSKETKEDTSSVGAVFDLEGLNSSMDPLVFSNRDDKESWSDTTPKVGFEYRATADLLLYLSWSEGFKSGGFNSLDANPSYDPEELSAWEAGIKSDWFDNRLRINASAFHYDYQDLQVSTFINNLTLTTNAAEATIYGMEGELIAQPVPALEVGLAFSLLDAEYDEFSDRLGNNPDGTPRVLDLSGNRMPNAPEMKATLHANYLHQLGDGSSLILSGRYMYQSRVYFSQFNENEVAQASIGLVDASLSWASANGLWEITLAGRNLTDEDYFHTGVRFTSTSDADRDPLGIGSALGYPAAGRSWGLNFQRSF</sequence>
<evidence type="ECO:0000256" key="11">
    <source>
        <dbReference type="PROSITE-ProRule" id="PRU01360"/>
    </source>
</evidence>
<reference evidence="15 16" key="1">
    <citation type="journal article" date="2014" name="Genome Announc.">
        <title>Genome Sequence of Gammaproteobacterial Pseudohaliea rubra Type Strain DSM 19751, Isolated from Coastal Seawater of the Mediterranean Sea.</title>
        <authorList>
            <person name="Spring S."/>
            <person name="Fiebig A."/>
            <person name="Riedel T."/>
            <person name="Goker M."/>
            <person name="Klenk H.P."/>
        </authorList>
    </citation>
    <scope>NUCLEOTIDE SEQUENCE [LARGE SCALE GENOMIC DNA]</scope>
    <source>
        <strain evidence="15 16">DSM 19751</strain>
    </source>
</reference>
<evidence type="ECO:0000256" key="1">
    <source>
        <dbReference type="ARBA" id="ARBA00004571"/>
    </source>
</evidence>
<dbReference type="eggNOG" id="COG4773">
    <property type="taxonomic scope" value="Bacteria"/>
</dbReference>
<dbReference type="Proteomes" id="UP000029640">
    <property type="component" value="Unassembled WGS sequence"/>
</dbReference>
<keyword evidence="16" id="KW-1185">Reference proteome</keyword>
<dbReference type="CDD" id="cd01347">
    <property type="entry name" value="ligand_gated_channel"/>
    <property type="match status" value="1"/>
</dbReference>
<gene>
    <name evidence="15" type="ORF">HRUBRA_00853</name>
</gene>
<dbReference type="Pfam" id="PF00593">
    <property type="entry name" value="TonB_dep_Rec_b-barrel"/>
    <property type="match status" value="1"/>
</dbReference>
<evidence type="ECO:0000256" key="4">
    <source>
        <dbReference type="ARBA" id="ARBA00022496"/>
    </source>
</evidence>
<keyword evidence="8 12" id="KW-0798">TonB box</keyword>
<keyword evidence="15" id="KW-0675">Receptor</keyword>
<comment type="caution">
    <text evidence="15">The sequence shown here is derived from an EMBL/GenBank/DDBJ whole genome shotgun (WGS) entry which is preliminary data.</text>
</comment>
<evidence type="ECO:0000256" key="10">
    <source>
        <dbReference type="ARBA" id="ARBA00023237"/>
    </source>
</evidence>
<dbReference type="EMBL" id="AUVB01000024">
    <property type="protein sequence ID" value="KGE04514.1"/>
    <property type="molecule type" value="Genomic_DNA"/>
</dbReference>
<evidence type="ECO:0000256" key="5">
    <source>
        <dbReference type="ARBA" id="ARBA00022692"/>
    </source>
</evidence>
<evidence type="ECO:0000313" key="16">
    <source>
        <dbReference type="Proteomes" id="UP000029640"/>
    </source>
</evidence>
<evidence type="ECO:0000256" key="2">
    <source>
        <dbReference type="ARBA" id="ARBA00022448"/>
    </source>
</evidence>
<proteinExistence type="inferred from homology"/>
<dbReference type="HOGENOM" id="CLU_008287_15_0_6"/>
<evidence type="ECO:0000256" key="7">
    <source>
        <dbReference type="ARBA" id="ARBA00023065"/>
    </source>
</evidence>
<comment type="subcellular location">
    <subcellularLocation>
        <location evidence="1 11">Cell outer membrane</location>
        <topology evidence="1 11">Multi-pass membrane protein</topology>
    </subcellularLocation>
</comment>
<dbReference type="GO" id="GO:0006826">
    <property type="term" value="P:iron ion transport"/>
    <property type="evidence" value="ECO:0007669"/>
    <property type="project" value="UniProtKB-KW"/>
</dbReference>
<dbReference type="PROSITE" id="PS52016">
    <property type="entry name" value="TONB_DEPENDENT_REC_3"/>
    <property type="match status" value="1"/>
</dbReference>
<dbReference type="GO" id="GO:0009279">
    <property type="term" value="C:cell outer membrane"/>
    <property type="evidence" value="ECO:0007669"/>
    <property type="project" value="UniProtKB-SubCell"/>
</dbReference>
<organism evidence="15 16">
    <name type="scientific">Pseudohaliea rubra DSM 19751</name>
    <dbReference type="NCBI Taxonomy" id="1265313"/>
    <lineage>
        <taxon>Bacteria</taxon>
        <taxon>Pseudomonadati</taxon>
        <taxon>Pseudomonadota</taxon>
        <taxon>Gammaproteobacteria</taxon>
        <taxon>Cellvibrionales</taxon>
        <taxon>Halieaceae</taxon>
        <taxon>Pseudohaliea</taxon>
    </lineage>
</organism>
<keyword evidence="9 11" id="KW-0472">Membrane</keyword>
<keyword evidence="5 11" id="KW-0812">Transmembrane</keyword>
<dbReference type="OrthoDB" id="7051185at2"/>
<dbReference type="InterPro" id="IPR012910">
    <property type="entry name" value="Plug_dom"/>
</dbReference>
<dbReference type="Pfam" id="PF07715">
    <property type="entry name" value="Plug"/>
    <property type="match status" value="1"/>
</dbReference>
<evidence type="ECO:0000256" key="6">
    <source>
        <dbReference type="ARBA" id="ARBA00023004"/>
    </source>
</evidence>
<feature type="domain" description="TonB-dependent receptor-like beta-barrel" evidence="13">
    <location>
        <begin position="249"/>
        <end position="693"/>
    </location>
</feature>
<dbReference type="InterPro" id="IPR039426">
    <property type="entry name" value="TonB-dep_rcpt-like"/>
</dbReference>
<dbReference type="InterPro" id="IPR036942">
    <property type="entry name" value="Beta-barrel_TonB_sf"/>
</dbReference>
<dbReference type="PANTHER" id="PTHR32552:SF81">
    <property type="entry name" value="TONB-DEPENDENT OUTER MEMBRANE RECEPTOR"/>
    <property type="match status" value="1"/>
</dbReference>
<keyword evidence="2 11" id="KW-0813">Transport</keyword>
<evidence type="ECO:0000313" key="15">
    <source>
        <dbReference type="EMBL" id="KGE04514.1"/>
    </source>
</evidence>
<dbReference type="PATRIC" id="fig|1265313.6.peg.846"/>
<dbReference type="STRING" id="1265313.HRUBRA_00853"/>
<protein>
    <submittedName>
        <fullName evidence="15">TonB-dependent receptor</fullName>
    </submittedName>
</protein>
<keyword evidence="10 11" id="KW-0998">Cell outer membrane</keyword>
<keyword evidence="7" id="KW-0406">Ion transport</keyword>
<evidence type="ECO:0000256" key="3">
    <source>
        <dbReference type="ARBA" id="ARBA00022452"/>
    </source>
</evidence>
<keyword evidence="3 11" id="KW-1134">Transmembrane beta strand</keyword>
<evidence type="ECO:0000256" key="9">
    <source>
        <dbReference type="ARBA" id="ARBA00023136"/>
    </source>
</evidence>
<name>A0A095X0U3_9GAMM</name>
<evidence type="ECO:0000259" key="13">
    <source>
        <dbReference type="Pfam" id="PF00593"/>
    </source>
</evidence>
<dbReference type="SUPFAM" id="SSF56935">
    <property type="entry name" value="Porins"/>
    <property type="match status" value="1"/>
</dbReference>
<dbReference type="AlphaFoldDB" id="A0A095X0U3"/>
<accession>A0A095X0U3</accession>
<evidence type="ECO:0000259" key="14">
    <source>
        <dbReference type="Pfam" id="PF07715"/>
    </source>
</evidence>
<keyword evidence="6" id="KW-0408">Iron</keyword>
<evidence type="ECO:0000256" key="12">
    <source>
        <dbReference type="RuleBase" id="RU003357"/>
    </source>
</evidence>
<dbReference type="Gene3D" id="2.40.170.20">
    <property type="entry name" value="TonB-dependent receptor, beta-barrel domain"/>
    <property type="match status" value="1"/>
</dbReference>
<dbReference type="PANTHER" id="PTHR32552">
    <property type="entry name" value="FERRICHROME IRON RECEPTOR-RELATED"/>
    <property type="match status" value="1"/>
</dbReference>